<dbReference type="RefSeq" id="XP_002953752.1">
    <property type="nucleotide sequence ID" value="XM_002953706.1"/>
</dbReference>
<dbReference type="AlphaFoldDB" id="D8U533"/>
<organism evidence="4">
    <name type="scientific">Volvox carteri f. nagariensis</name>
    <dbReference type="NCBI Taxonomy" id="3068"/>
    <lineage>
        <taxon>Eukaryota</taxon>
        <taxon>Viridiplantae</taxon>
        <taxon>Chlorophyta</taxon>
        <taxon>core chlorophytes</taxon>
        <taxon>Chlorophyceae</taxon>
        <taxon>CS clade</taxon>
        <taxon>Chlamydomonadales</taxon>
        <taxon>Volvocaceae</taxon>
        <taxon>Volvox</taxon>
    </lineage>
</organism>
<keyword evidence="2" id="KW-0812">Transmembrane</keyword>
<keyword evidence="2" id="KW-0472">Membrane</keyword>
<feature type="transmembrane region" description="Helical" evidence="2">
    <location>
        <begin position="371"/>
        <end position="394"/>
    </location>
</feature>
<feature type="transmembrane region" description="Helical" evidence="2">
    <location>
        <begin position="715"/>
        <end position="736"/>
    </location>
</feature>
<proteinExistence type="predicted"/>
<dbReference type="InParanoid" id="D8U533"/>
<accession>D8U533</accession>
<dbReference type="Proteomes" id="UP000001058">
    <property type="component" value="Unassembled WGS sequence"/>
</dbReference>
<dbReference type="EMBL" id="GL378359">
    <property type="protein sequence ID" value="EFJ45076.1"/>
    <property type="molecule type" value="Genomic_DNA"/>
</dbReference>
<feature type="region of interest" description="Disordered" evidence="1">
    <location>
        <begin position="84"/>
        <end position="109"/>
    </location>
</feature>
<gene>
    <name evidence="3" type="ORF">VOLCADRAFT_118464</name>
</gene>
<feature type="transmembrane region" description="Helical" evidence="2">
    <location>
        <begin position="656"/>
        <end position="676"/>
    </location>
</feature>
<evidence type="ECO:0000313" key="3">
    <source>
        <dbReference type="EMBL" id="EFJ45076.1"/>
    </source>
</evidence>
<feature type="compositionally biased region" description="Polar residues" evidence="1">
    <location>
        <begin position="487"/>
        <end position="496"/>
    </location>
</feature>
<feature type="transmembrane region" description="Helical" evidence="2">
    <location>
        <begin position="789"/>
        <end position="813"/>
    </location>
</feature>
<keyword evidence="4" id="KW-1185">Reference proteome</keyword>
<feature type="region of interest" description="Disordered" evidence="1">
    <location>
        <begin position="471"/>
        <end position="503"/>
    </location>
</feature>
<evidence type="ECO:0000313" key="4">
    <source>
        <dbReference type="Proteomes" id="UP000001058"/>
    </source>
</evidence>
<name>D8U533_VOLCA</name>
<reference evidence="3 4" key="1">
    <citation type="journal article" date="2010" name="Science">
        <title>Genomic analysis of organismal complexity in the multicellular green alga Volvox carteri.</title>
        <authorList>
            <person name="Prochnik S.E."/>
            <person name="Umen J."/>
            <person name="Nedelcu A.M."/>
            <person name="Hallmann A."/>
            <person name="Miller S.M."/>
            <person name="Nishii I."/>
            <person name="Ferris P."/>
            <person name="Kuo A."/>
            <person name="Mitros T."/>
            <person name="Fritz-Laylin L.K."/>
            <person name="Hellsten U."/>
            <person name="Chapman J."/>
            <person name="Simakov O."/>
            <person name="Rensing S.A."/>
            <person name="Terry A."/>
            <person name="Pangilinan J."/>
            <person name="Kapitonov V."/>
            <person name="Jurka J."/>
            <person name="Salamov A."/>
            <person name="Shapiro H."/>
            <person name="Schmutz J."/>
            <person name="Grimwood J."/>
            <person name="Lindquist E."/>
            <person name="Lucas S."/>
            <person name="Grigoriev I.V."/>
            <person name="Schmitt R."/>
            <person name="Kirk D."/>
            <person name="Rokhsar D.S."/>
        </authorList>
    </citation>
    <scope>NUCLEOTIDE SEQUENCE [LARGE SCALE GENOMIC DNA]</scope>
    <source>
        <strain evidence="4">f. Nagariensis / Eve</strain>
    </source>
</reference>
<dbReference type="GeneID" id="9616916"/>
<protein>
    <submittedName>
        <fullName evidence="3">Uncharacterized protein</fullName>
    </submittedName>
</protein>
<dbReference type="OrthoDB" id="537336at2759"/>
<sequence>MYVHPTSSRSCALPLFTPSAFRRGRNIFFVSGGEILLCNSHTNALHTFPLHTSDTGLVLPDTLPMSWANLTTLRTLVIDCLATGGPGAPPPPGQGTSGGTTPTPEAVGRFGTPAQLESLRDLITAKKIADGPNIRNISIVNCGLEVGNGPEGGAFWVGPIPWTFPRTSREVAHQGGLDCALNSGLAVSGSACGPLKDRLGSLVWGGGAADARTVTLSPTYLRKTQGHYGELWSAYLSDVQIVNLSGNSLTGDFTSIDYFDKPCNDTFAGDDYGDSDCSSMQTLDVSNNRLAGPISTDAALGDDVTDAICSTACISLVLAPGVTDPEVLCRAPLVIFALDNPGLVYRAGTRFGSGYVTRDRSNWCFMPSSRWVLPTMWGVFIPLLLATLAVTLYARIRLKRVPFRINAPTFEVLARGTGGSTGSLNGSSLGGLDAASPGNGYVGLASSNARAIELAECQAMIPKISSVGGAGNGRLQDGGGGGGGGHSDSSSYSTNPPAHVNLAPAPTLPAVVTVTVTGLSGTSGGGGGASHSVNGSGSRWGSMILARMGKRDPNGIRVALTSGLVDSAGGGGDAKPGCEPIRDMDVELYCTSDLDPGSSCSANGGANWALDPAAAAPAGGSGGVSTGGAAAGGESRWRGVLRAVVSRALDILGMQLRTLLILGMFGLECYWAYGLIRYRGGWQLLVLIPNYLEHTLGGIAMLRAFMAGTHGRWKYVAPVPLLPFTMASVYLVYGFITYPFGWADFGPISWEKFIDLMDSCGVLSSTCWAIFSSLAYWQGNSVKTSYQFFNTDIFVGMMLMCFTDLLSTAHHLASTLQVPFKQWLRRELDVRKGRAVVAPDKSHRLQGDGDL</sequence>
<evidence type="ECO:0000256" key="2">
    <source>
        <dbReference type="SAM" id="Phobius"/>
    </source>
</evidence>
<feature type="compositionally biased region" description="Gly residues" evidence="1">
    <location>
        <begin position="471"/>
        <end position="486"/>
    </location>
</feature>
<evidence type="ECO:0000256" key="1">
    <source>
        <dbReference type="SAM" id="MobiDB-lite"/>
    </source>
</evidence>
<dbReference type="KEGG" id="vcn:VOLCADRAFT_118464"/>
<feature type="transmembrane region" description="Helical" evidence="2">
    <location>
        <begin position="682"/>
        <end position="703"/>
    </location>
</feature>
<keyword evidence="2" id="KW-1133">Transmembrane helix</keyword>